<dbReference type="PANTHER" id="PTHR39344:SF1">
    <property type="entry name" value="UPF0182 PROTEIN SLL1060"/>
    <property type="match status" value="1"/>
</dbReference>
<keyword evidence="1 5" id="KW-1003">Cell membrane</keyword>
<keyword evidence="4 5" id="KW-0472">Membrane</keyword>
<accession>A0ABW2K5H3</accession>
<feature type="transmembrane region" description="Helical" evidence="5">
    <location>
        <begin position="158"/>
        <end position="190"/>
    </location>
</feature>
<feature type="transmembrane region" description="Helical" evidence="5">
    <location>
        <begin position="109"/>
        <end position="138"/>
    </location>
</feature>
<evidence type="ECO:0000313" key="6">
    <source>
        <dbReference type="EMBL" id="MFC7321301.1"/>
    </source>
</evidence>
<feature type="transmembrane region" description="Helical" evidence="5">
    <location>
        <begin position="255"/>
        <end position="273"/>
    </location>
</feature>
<dbReference type="InterPro" id="IPR005372">
    <property type="entry name" value="UPF0182"/>
</dbReference>
<dbReference type="EMBL" id="JBHTBY010000008">
    <property type="protein sequence ID" value="MFC7321301.1"/>
    <property type="molecule type" value="Genomic_DNA"/>
</dbReference>
<organism evidence="6 7">
    <name type="scientific">Halobacillus campisalis</name>
    <dbReference type="NCBI Taxonomy" id="435909"/>
    <lineage>
        <taxon>Bacteria</taxon>
        <taxon>Bacillati</taxon>
        <taxon>Bacillota</taxon>
        <taxon>Bacilli</taxon>
        <taxon>Bacillales</taxon>
        <taxon>Bacillaceae</taxon>
        <taxon>Halobacillus</taxon>
    </lineage>
</organism>
<proteinExistence type="inferred from homology"/>
<comment type="caution">
    <text evidence="6">The sequence shown here is derived from an EMBL/GenBank/DDBJ whole genome shotgun (WGS) entry which is preliminary data.</text>
</comment>
<comment type="similarity">
    <text evidence="5">Belongs to the UPF0182 family.</text>
</comment>
<evidence type="ECO:0000256" key="4">
    <source>
        <dbReference type="ARBA" id="ARBA00023136"/>
    </source>
</evidence>
<feature type="transmembrane region" description="Helical" evidence="5">
    <location>
        <begin position="280"/>
        <end position="304"/>
    </location>
</feature>
<feature type="transmembrane region" description="Helical" evidence="5">
    <location>
        <begin position="65"/>
        <end position="88"/>
    </location>
</feature>
<dbReference type="PANTHER" id="PTHR39344">
    <property type="entry name" value="UPF0182 PROTEIN SLL1060"/>
    <property type="match status" value="1"/>
</dbReference>
<sequence length="907" mass="104209">MDNKTTNINTKQKNQLKKFGTIAGKIFGVLVVLAIIGWLSLHWVIDYIWMDSLGFKEVYTTILSSKVILGIIGFVVFFISTYFTASWIRRGYVSHFNKSQLPAFISNKMWSRLTIAGLSVFVGFFGSSIVQGIGWELWLKFLNHTSFGIVDPHFDMDISFYMFVLPFIKFAVFTLLGLAVFLLLIIMGFYSPYQMYRKSRMAQLHMGVTLGGIGLLLAAVHLLQPFESLLTNEVNIFQDSVVHGLSYTDKVVNNPASYVLAAVAVIGAVWMIISLTRGKLFAMVLPIIVYIGLVMVAQGASVIVQNYVVSPNEFSKESPFLQHNLDFTRAAYDLENIDEREHPGNQTLDAAMVERNQLTFDNVRINDARPILDIYNQLQTFRTYYQFNDIDVDRYEIDGEYQQVFLGARELNTSDLPSQAKTWVNENLRYTHGYGVAMSDVNEITSQGQPEYMLENVPSEGVLDIERPQIYFGEEDSRNVIVNSEVDEFDYPAGDENMSSRYEADTGIQLSGLNRLLFSINEGSFRMFVSDQLNEDSQLLDTRNIVDRVERIAPFLEYDEDPYIFVKEDGSLSWLMDAYVSGESYPYSEPHQGDESYIRNSVKVEIDAYTGEVNFYAVDSEEPLLQTYQKMFPDLFEEEIPEDVRSHFRYPIDLFKVQAEMYGTYHMQNLEVFYNREDYWQFPTEKYFNEDIEMEPYYITMQLPEYDEEEFVLMMPYTPRNRQNMIAWMGVSNDGDKYGETFVYQFPKQENVYGPQQIENRINQDSNISQQLNLWSQGGSEVIRGNLLAIPIEDTVMYVEPIYIESSNETSLPEVKQVILAYGDEIVMEPTFDQALERMLGLIDPEVEEGEEEADAPEEEQALGESAEMLEELSSLFDNYQDALSSGNWEEAGAIMSEIEDRLNENE</sequence>
<gene>
    <name evidence="6" type="ORF">ACFQMN_10445</name>
</gene>
<evidence type="ECO:0000313" key="7">
    <source>
        <dbReference type="Proteomes" id="UP001596494"/>
    </source>
</evidence>
<feature type="transmembrane region" description="Helical" evidence="5">
    <location>
        <begin position="202"/>
        <end position="223"/>
    </location>
</feature>
<evidence type="ECO:0000256" key="3">
    <source>
        <dbReference type="ARBA" id="ARBA00022989"/>
    </source>
</evidence>
<evidence type="ECO:0000256" key="5">
    <source>
        <dbReference type="HAMAP-Rule" id="MF_01600"/>
    </source>
</evidence>
<name>A0ABW2K5H3_9BACI</name>
<feature type="transmembrane region" description="Helical" evidence="5">
    <location>
        <begin position="21"/>
        <end position="45"/>
    </location>
</feature>
<evidence type="ECO:0000256" key="1">
    <source>
        <dbReference type="ARBA" id="ARBA00022475"/>
    </source>
</evidence>
<keyword evidence="3 5" id="KW-1133">Transmembrane helix</keyword>
<keyword evidence="2 5" id="KW-0812">Transmembrane</keyword>
<protein>
    <recommendedName>
        <fullName evidence="5">UPF0182 protein ACFQMN_10445</fullName>
    </recommendedName>
</protein>
<dbReference type="RefSeq" id="WP_289216407.1">
    <property type="nucleotide sequence ID" value="NZ_JAPVRC010000006.1"/>
</dbReference>
<dbReference type="Pfam" id="PF03699">
    <property type="entry name" value="UPF0182"/>
    <property type="match status" value="1"/>
</dbReference>
<comment type="subcellular location">
    <subcellularLocation>
        <location evidence="5">Cell membrane</location>
        <topology evidence="5">Multi-pass membrane protein</topology>
    </subcellularLocation>
</comment>
<reference evidence="7" key="1">
    <citation type="journal article" date="2019" name="Int. J. Syst. Evol. Microbiol.">
        <title>The Global Catalogue of Microorganisms (GCM) 10K type strain sequencing project: providing services to taxonomists for standard genome sequencing and annotation.</title>
        <authorList>
            <consortium name="The Broad Institute Genomics Platform"/>
            <consortium name="The Broad Institute Genome Sequencing Center for Infectious Disease"/>
            <person name="Wu L."/>
            <person name="Ma J."/>
        </authorList>
    </citation>
    <scope>NUCLEOTIDE SEQUENCE [LARGE SCALE GENOMIC DNA]</scope>
    <source>
        <strain evidence="7">CCUG 73951</strain>
    </source>
</reference>
<dbReference type="HAMAP" id="MF_01600">
    <property type="entry name" value="UPF0182"/>
    <property type="match status" value="1"/>
</dbReference>
<evidence type="ECO:0000256" key="2">
    <source>
        <dbReference type="ARBA" id="ARBA00022692"/>
    </source>
</evidence>
<keyword evidence="7" id="KW-1185">Reference proteome</keyword>
<dbReference type="Proteomes" id="UP001596494">
    <property type="component" value="Unassembled WGS sequence"/>
</dbReference>